<evidence type="ECO:0000313" key="2">
    <source>
        <dbReference type="Proteomes" id="UP000295345"/>
    </source>
</evidence>
<accession>A0A4R4TH53</accession>
<keyword evidence="2" id="KW-1185">Reference proteome</keyword>
<dbReference type="Proteomes" id="UP000295345">
    <property type="component" value="Unassembled WGS sequence"/>
</dbReference>
<dbReference type="EMBL" id="SMKI01000124">
    <property type="protein sequence ID" value="TDC74994.1"/>
    <property type="molecule type" value="Genomic_DNA"/>
</dbReference>
<dbReference type="AlphaFoldDB" id="A0A4R4TH53"/>
<name>A0A4R4TH53_9ACTN</name>
<evidence type="ECO:0000313" key="1">
    <source>
        <dbReference type="EMBL" id="TDC74994.1"/>
    </source>
</evidence>
<proteinExistence type="predicted"/>
<gene>
    <name evidence="1" type="ORF">E1283_13800</name>
</gene>
<reference evidence="1 2" key="1">
    <citation type="submission" date="2019-03" db="EMBL/GenBank/DDBJ databases">
        <title>Draft genome sequences of novel Actinobacteria.</title>
        <authorList>
            <person name="Sahin N."/>
            <person name="Ay H."/>
            <person name="Saygin H."/>
        </authorList>
    </citation>
    <scope>NUCLEOTIDE SEQUENCE [LARGE SCALE GENOMIC DNA]</scope>
    <source>
        <strain evidence="1 2">DSM 41900</strain>
    </source>
</reference>
<comment type="caution">
    <text evidence="1">The sequence shown here is derived from an EMBL/GenBank/DDBJ whole genome shotgun (WGS) entry which is preliminary data.</text>
</comment>
<protein>
    <submittedName>
        <fullName evidence="1">Uncharacterized protein</fullName>
    </submittedName>
</protein>
<sequence length="60" mass="6832">MPTNAREGARALLRAVGRREPLWWTTPTNAELAQRMKRSAPLDLTDADVPGFLDAERERR</sequence>
<organism evidence="1 2">
    <name type="scientific">Streptomyces hainanensis</name>
    <dbReference type="NCBI Taxonomy" id="402648"/>
    <lineage>
        <taxon>Bacteria</taxon>
        <taxon>Bacillati</taxon>
        <taxon>Actinomycetota</taxon>
        <taxon>Actinomycetes</taxon>
        <taxon>Kitasatosporales</taxon>
        <taxon>Streptomycetaceae</taxon>
        <taxon>Streptomyces</taxon>
    </lineage>
</organism>